<proteinExistence type="predicted"/>
<feature type="transmembrane region" description="Helical" evidence="1">
    <location>
        <begin position="232"/>
        <end position="252"/>
    </location>
</feature>
<accession>A0A4Y2UPF9</accession>
<dbReference type="Gene3D" id="1.20.1250.20">
    <property type="entry name" value="MFS general substrate transporter like domains"/>
    <property type="match status" value="1"/>
</dbReference>
<dbReference type="Pfam" id="PF07690">
    <property type="entry name" value="MFS_1"/>
    <property type="match status" value="1"/>
</dbReference>
<dbReference type="OrthoDB" id="6499973at2759"/>
<reference evidence="2 3" key="1">
    <citation type="journal article" date="2019" name="Sci. Rep.">
        <title>Orb-weaving spider Araneus ventricosus genome elucidates the spidroin gene catalogue.</title>
        <authorList>
            <person name="Kono N."/>
            <person name="Nakamura H."/>
            <person name="Ohtoshi R."/>
            <person name="Moran D.A.P."/>
            <person name="Shinohara A."/>
            <person name="Yoshida Y."/>
            <person name="Fujiwara M."/>
            <person name="Mori M."/>
            <person name="Tomita M."/>
            <person name="Arakawa K."/>
        </authorList>
    </citation>
    <scope>NUCLEOTIDE SEQUENCE [LARGE SCALE GENOMIC DNA]</scope>
</reference>
<dbReference type="SUPFAM" id="SSF103473">
    <property type="entry name" value="MFS general substrate transporter"/>
    <property type="match status" value="1"/>
</dbReference>
<evidence type="ECO:0000313" key="2">
    <source>
        <dbReference type="EMBL" id="GBO14014.1"/>
    </source>
</evidence>
<evidence type="ECO:0000313" key="3">
    <source>
        <dbReference type="Proteomes" id="UP000499080"/>
    </source>
</evidence>
<keyword evidence="1" id="KW-1133">Transmembrane helix</keyword>
<dbReference type="GO" id="GO:0008028">
    <property type="term" value="F:monocarboxylic acid transmembrane transporter activity"/>
    <property type="evidence" value="ECO:0007669"/>
    <property type="project" value="TreeGrafter"/>
</dbReference>
<dbReference type="Proteomes" id="UP000499080">
    <property type="component" value="Unassembled WGS sequence"/>
</dbReference>
<dbReference type="InterPro" id="IPR050327">
    <property type="entry name" value="Proton-linked_MCT"/>
</dbReference>
<gene>
    <name evidence="2" type="ORF">AVEN_61537_1</name>
</gene>
<dbReference type="EMBL" id="BGPR01038210">
    <property type="protein sequence ID" value="GBO14014.1"/>
    <property type="molecule type" value="Genomic_DNA"/>
</dbReference>
<feature type="transmembrane region" description="Helical" evidence="1">
    <location>
        <begin position="264"/>
        <end position="283"/>
    </location>
</feature>
<dbReference type="PANTHER" id="PTHR11360">
    <property type="entry name" value="MONOCARBOXYLATE TRANSPORTER"/>
    <property type="match status" value="1"/>
</dbReference>
<dbReference type="AlphaFoldDB" id="A0A4Y2UPF9"/>
<feature type="transmembrane region" description="Helical" evidence="1">
    <location>
        <begin position="192"/>
        <end position="212"/>
    </location>
</feature>
<keyword evidence="1" id="KW-0472">Membrane</keyword>
<protein>
    <recommendedName>
        <fullName evidence="4">Major facilitator superfamily (MFS) profile domain-containing protein</fullName>
    </recommendedName>
</protein>
<feature type="non-terminal residue" evidence="2">
    <location>
        <position position="1"/>
    </location>
</feature>
<sequence length="338" mass="37631">INSCPSHLSQSGWICKKLFVDEFQAEIGIPLKERLPAEEALPSLGMRSIDQKWTGTVGTICLHGTIGTNGEICLAPLKVENLKMHSSSLLGINNHCKQSPLHEIRNAASMTLSCGTTSSRRSSLHLRGGPLARKDIFYSGNIPQNSSNLYMYDVQEDEEQEVGDASTKSRIINCLCPPVMIEAFKEMMNFKLMTNVIFLMFGLSNFFTNIGFNVPYVYTKDRAIGLNIANETYASFLISIIGIANTVGRVVLGYLSDRSFINRLWLYNGSLALCGFATAFSSFCLTYEWMAVYAAVFGATSGRFQSIFFKNIQYSLPTTKSPYSEFLPITKIFNRNVK</sequence>
<name>A0A4Y2UPF9_ARAVE</name>
<evidence type="ECO:0008006" key="4">
    <source>
        <dbReference type="Google" id="ProtNLM"/>
    </source>
</evidence>
<keyword evidence="3" id="KW-1185">Reference proteome</keyword>
<comment type="caution">
    <text evidence="2">The sequence shown here is derived from an EMBL/GenBank/DDBJ whole genome shotgun (WGS) entry which is preliminary data.</text>
</comment>
<evidence type="ECO:0000256" key="1">
    <source>
        <dbReference type="SAM" id="Phobius"/>
    </source>
</evidence>
<organism evidence="2 3">
    <name type="scientific">Araneus ventricosus</name>
    <name type="common">Orbweaver spider</name>
    <name type="synonym">Epeira ventricosa</name>
    <dbReference type="NCBI Taxonomy" id="182803"/>
    <lineage>
        <taxon>Eukaryota</taxon>
        <taxon>Metazoa</taxon>
        <taxon>Ecdysozoa</taxon>
        <taxon>Arthropoda</taxon>
        <taxon>Chelicerata</taxon>
        <taxon>Arachnida</taxon>
        <taxon>Araneae</taxon>
        <taxon>Araneomorphae</taxon>
        <taxon>Entelegynae</taxon>
        <taxon>Araneoidea</taxon>
        <taxon>Araneidae</taxon>
        <taxon>Araneus</taxon>
    </lineage>
</organism>
<keyword evidence="1" id="KW-0812">Transmembrane</keyword>
<dbReference type="PANTHER" id="PTHR11360:SF284">
    <property type="entry name" value="EG:103B4.3 PROTEIN-RELATED"/>
    <property type="match status" value="1"/>
</dbReference>
<dbReference type="InterPro" id="IPR011701">
    <property type="entry name" value="MFS"/>
</dbReference>
<dbReference type="InterPro" id="IPR036259">
    <property type="entry name" value="MFS_trans_sf"/>
</dbReference>